<feature type="transmembrane region" description="Helical" evidence="1">
    <location>
        <begin position="156"/>
        <end position="175"/>
    </location>
</feature>
<evidence type="ECO:0000313" key="2">
    <source>
        <dbReference type="EMBL" id="MFD2608664.1"/>
    </source>
</evidence>
<protein>
    <submittedName>
        <fullName evidence="2">Uncharacterized protein</fullName>
    </submittedName>
</protein>
<feature type="transmembrane region" description="Helical" evidence="1">
    <location>
        <begin position="87"/>
        <end position="108"/>
    </location>
</feature>
<feature type="transmembrane region" description="Helical" evidence="1">
    <location>
        <begin position="114"/>
        <end position="135"/>
    </location>
</feature>
<dbReference type="EMBL" id="JBHUMK010000014">
    <property type="protein sequence ID" value="MFD2608664.1"/>
    <property type="molecule type" value="Genomic_DNA"/>
</dbReference>
<dbReference type="Proteomes" id="UP001597475">
    <property type="component" value="Unassembled WGS sequence"/>
</dbReference>
<comment type="caution">
    <text evidence="2">The sequence shown here is derived from an EMBL/GenBank/DDBJ whole genome shotgun (WGS) entry which is preliminary data.</text>
</comment>
<feature type="transmembrane region" description="Helical" evidence="1">
    <location>
        <begin position="45"/>
        <end position="66"/>
    </location>
</feature>
<feature type="transmembrane region" description="Helical" evidence="1">
    <location>
        <begin position="187"/>
        <end position="205"/>
    </location>
</feature>
<name>A0ABW5P0L0_9DEIO</name>
<feature type="transmembrane region" description="Helical" evidence="1">
    <location>
        <begin position="12"/>
        <end position="33"/>
    </location>
</feature>
<proteinExistence type="predicted"/>
<dbReference type="RefSeq" id="WP_386843391.1">
    <property type="nucleotide sequence ID" value="NZ_JBHUMK010000014.1"/>
</dbReference>
<organism evidence="2 3">
    <name type="scientific">Deinococcus taklimakanensis</name>
    <dbReference type="NCBI Taxonomy" id="536443"/>
    <lineage>
        <taxon>Bacteria</taxon>
        <taxon>Thermotogati</taxon>
        <taxon>Deinococcota</taxon>
        <taxon>Deinococci</taxon>
        <taxon>Deinococcales</taxon>
        <taxon>Deinococcaceae</taxon>
        <taxon>Deinococcus</taxon>
    </lineage>
</organism>
<keyword evidence="1" id="KW-0812">Transmembrane</keyword>
<keyword evidence="1" id="KW-1133">Transmembrane helix</keyword>
<keyword evidence="1" id="KW-0472">Membrane</keyword>
<gene>
    <name evidence="2" type="ORF">ACFSR9_04300</name>
</gene>
<evidence type="ECO:0000256" key="1">
    <source>
        <dbReference type="SAM" id="Phobius"/>
    </source>
</evidence>
<accession>A0ABW5P0L0</accession>
<reference evidence="3" key="1">
    <citation type="journal article" date="2019" name="Int. J. Syst. Evol. Microbiol.">
        <title>The Global Catalogue of Microorganisms (GCM) 10K type strain sequencing project: providing services to taxonomists for standard genome sequencing and annotation.</title>
        <authorList>
            <consortium name="The Broad Institute Genomics Platform"/>
            <consortium name="The Broad Institute Genome Sequencing Center for Infectious Disease"/>
            <person name="Wu L."/>
            <person name="Ma J."/>
        </authorList>
    </citation>
    <scope>NUCLEOTIDE SEQUENCE [LARGE SCALE GENOMIC DNA]</scope>
    <source>
        <strain evidence="3">KCTC 33842</strain>
    </source>
</reference>
<sequence length="219" mass="23007">MTPGLWQRAAVWALWALWAQVASLYALSAFALWRGQFSGQGWLNAAESGLAALVLAWWTVLFSRVLRAQATPDTDGTWRALALTFPWLTALRASLWLVLLLGVLSGAAAEANPVALSAILTIWAGAIIASNAVAGNLVRLSAEPGSAPLRRRLREWLNASAALSLGMGVMNVVPVRGLGDAPDFTSQLAYGGAALLDVLATVLAYRALAEQGENGGNGS</sequence>
<evidence type="ECO:0000313" key="3">
    <source>
        <dbReference type="Proteomes" id="UP001597475"/>
    </source>
</evidence>
<keyword evidence="3" id="KW-1185">Reference proteome</keyword>